<evidence type="ECO:0000256" key="1">
    <source>
        <dbReference type="ARBA" id="ARBA00022679"/>
    </source>
</evidence>
<dbReference type="InterPro" id="IPR000905">
    <property type="entry name" value="Gcp-like_dom"/>
</dbReference>
<keyword evidence="3 7" id="KW-0479">Metal-binding</keyword>
<dbReference type="InterPro" id="IPR043129">
    <property type="entry name" value="ATPase_NBD"/>
</dbReference>
<proteinExistence type="inferred from homology"/>
<evidence type="ECO:0000313" key="10">
    <source>
        <dbReference type="Proteomes" id="UP000717534"/>
    </source>
</evidence>
<keyword evidence="7" id="KW-0963">Cytoplasm</keyword>
<evidence type="ECO:0000256" key="5">
    <source>
        <dbReference type="ARBA" id="ARBA00023315"/>
    </source>
</evidence>
<comment type="function">
    <text evidence="7">Required for the formation of a threonylcarbamoyl group on adenosine at position 37 (t(6)A37) in tRNAs that read codons beginning with adenine. Is involved in the transfer of the threonylcarbamoyl moiety of threonylcarbamoyl-AMP (TC-AMP) to the N6 group of A37, together with TsaE and TsaB. TsaD likely plays a direct catalytic role in this reaction.</text>
</comment>
<keyword evidence="2 7" id="KW-0819">tRNA processing</keyword>
<accession>A0ABS3AVU8</accession>
<sequence>MLTLGIESSCDDTAAAVLQDDSTLLSSVLTSQDQIHTRFGGVVPELASRCHLESIVPVVNESLKRAKITISDIDLIAVTQGPGLIGSLLVGFSYAKALSYISKIPFVGVDHMAGHILSVFLEEDKPEFPFIALVVSGGTSSIYRADTFTKFTLLGRTRDDAAGEAFDKVAKLLGFPYPGGPVISHEAQSGDNEAIQFPRSWLEKGSLDFSFSGLKTSVLNHCNREKQKNNPLQLADICASFQEAAVEVLVEKTLLAASQQSIQNIVLGGGVSSNPRLRQLMERRCSEDGKKLHIPRPSYCTDNGAMIAIAGVHSHRENSEFSYDLDVYSRSAL</sequence>
<feature type="binding site" evidence="7">
    <location>
        <begin position="134"/>
        <end position="138"/>
    </location>
    <ligand>
        <name>substrate</name>
    </ligand>
</feature>
<dbReference type="Gene3D" id="3.30.420.40">
    <property type="match status" value="2"/>
</dbReference>
<comment type="caution">
    <text evidence="9">The sequence shown here is derived from an EMBL/GenBank/DDBJ whole genome shotgun (WGS) entry which is preliminary data.</text>
</comment>
<feature type="binding site" evidence="7">
    <location>
        <position position="167"/>
    </location>
    <ligand>
        <name>substrate</name>
    </ligand>
</feature>
<dbReference type="GO" id="GO:0061711">
    <property type="term" value="F:tRNA N(6)-L-threonylcarbamoyladenine synthase activity"/>
    <property type="evidence" value="ECO:0007669"/>
    <property type="project" value="UniProtKB-EC"/>
</dbReference>
<keyword evidence="10" id="KW-1185">Reference proteome</keyword>
<keyword evidence="4 7" id="KW-0408">Iron</keyword>
<dbReference type="NCBIfam" id="TIGR03723">
    <property type="entry name" value="T6A_TsaD_YgjD"/>
    <property type="match status" value="1"/>
</dbReference>
<evidence type="ECO:0000256" key="3">
    <source>
        <dbReference type="ARBA" id="ARBA00022723"/>
    </source>
</evidence>
<dbReference type="NCBIfam" id="TIGR00329">
    <property type="entry name" value="gcp_kae1"/>
    <property type="match status" value="1"/>
</dbReference>
<dbReference type="EC" id="2.3.1.234" evidence="7"/>
<name>A0ABS3AVU8_9BACT</name>
<dbReference type="InterPro" id="IPR017861">
    <property type="entry name" value="KAE1/TsaD"/>
</dbReference>
<comment type="subcellular location">
    <subcellularLocation>
        <location evidence="7">Cytoplasm</location>
    </subcellularLocation>
</comment>
<evidence type="ECO:0000256" key="6">
    <source>
        <dbReference type="ARBA" id="ARBA00048117"/>
    </source>
</evidence>
<reference evidence="9 10" key="1">
    <citation type="submission" date="2021-02" db="EMBL/GenBank/DDBJ databases">
        <title>Activity-based single-cell genomes from oceanic crustal fluid captures similar information to metagenomic and metatranscriptomic surveys with orders of magnitude less sampling.</title>
        <authorList>
            <person name="D'Angelo T.S."/>
            <person name="Orcutt B.N."/>
        </authorList>
    </citation>
    <scope>NUCLEOTIDE SEQUENCE [LARGE SCALE GENOMIC DNA]</scope>
    <source>
        <strain evidence="9">AH-315-G02</strain>
    </source>
</reference>
<protein>
    <recommendedName>
        <fullName evidence="7">tRNA N6-adenosine threonylcarbamoyltransferase</fullName>
        <ecNumber evidence="7">2.3.1.234</ecNumber>
    </recommendedName>
    <alternativeName>
        <fullName evidence="7">N6-L-threonylcarbamoyladenine synthase</fullName>
        <shortName evidence="7">t(6)A synthase</shortName>
    </alternativeName>
    <alternativeName>
        <fullName evidence="7">t(6)A37 threonylcarbamoyladenosine biosynthesis protein TsaD</fullName>
    </alternativeName>
    <alternativeName>
        <fullName evidence="7">tRNA threonylcarbamoyladenosine biosynthesis protein TsaD</fullName>
    </alternativeName>
</protein>
<comment type="similarity">
    <text evidence="7">Belongs to the KAE1 / TsaD family.</text>
</comment>
<feature type="binding site" evidence="7">
    <location>
        <position position="274"/>
    </location>
    <ligand>
        <name>substrate</name>
    </ligand>
</feature>
<feature type="domain" description="Gcp-like" evidence="8">
    <location>
        <begin position="24"/>
        <end position="308"/>
    </location>
</feature>
<keyword evidence="5 7" id="KW-0012">Acyltransferase</keyword>
<feature type="binding site" evidence="7">
    <location>
        <position position="302"/>
    </location>
    <ligand>
        <name>Fe cation</name>
        <dbReference type="ChEBI" id="CHEBI:24875"/>
    </ligand>
</feature>
<feature type="binding site" evidence="7">
    <location>
        <position position="180"/>
    </location>
    <ligand>
        <name>substrate</name>
    </ligand>
</feature>
<dbReference type="Proteomes" id="UP000717534">
    <property type="component" value="Unassembled WGS sequence"/>
</dbReference>
<dbReference type="HAMAP" id="MF_01445">
    <property type="entry name" value="TsaD"/>
    <property type="match status" value="1"/>
</dbReference>
<dbReference type="Pfam" id="PF00814">
    <property type="entry name" value="TsaD"/>
    <property type="match status" value="1"/>
</dbReference>
<dbReference type="InterPro" id="IPR022450">
    <property type="entry name" value="TsaD"/>
</dbReference>
<comment type="caution">
    <text evidence="7">Lacks conserved residue(s) required for the propagation of feature annotation.</text>
</comment>
<comment type="catalytic activity">
    <reaction evidence="6 7">
        <text>L-threonylcarbamoyladenylate + adenosine(37) in tRNA = N(6)-L-threonylcarbamoyladenosine(37) in tRNA + AMP + H(+)</text>
        <dbReference type="Rhea" id="RHEA:37059"/>
        <dbReference type="Rhea" id="RHEA-COMP:10162"/>
        <dbReference type="Rhea" id="RHEA-COMP:10163"/>
        <dbReference type="ChEBI" id="CHEBI:15378"/>
        <dbReference type="ChEBI" id="CHEBI:73682"/>
        <dbReference type="ChEBI" id="CHEBI:74411"/>
        <dbReference type="ChEBI" id="CHEBI:74418"/>
        <dbReference type="ChEBI" id="CHEBI:456215"/>
        <dbReference type="EC" id="2.3.1.234"/>
    </reaction>
</comment>
<evidence type="ECO:0000256" key="2">
    <source>
        <dbReference type="ARBA" id="ARBA00022694"/>
    </source>
</evidence>
<dbReference type="PANTHER" id="PTHR11735">
    <property type="entry name" value="TRNA N6-ADENOSINE THREONYLCARBAMOYLTRANSFERASE"/>
    <property type="match status" value="1"/>
</dbReference>
<evidence type="ECO:0000256" key="7">
    <source>
        <dbReference type="HAMAP-Rule" id="MF_01445"/>
    </source>
</evidence>
<gene>
    <name evidence="7 9" type="primary">tsaD</name>
    <name evidence="9" type="ORF">JYU06_01105</name>
</gene>
<evidence type="ECO:0000259" key="8">
    <source>
        <dbReference type="Pfam" id="PF00814"/>
    </source>
</evidence>
<comment type="cofactor">
    <cofactor evidence="7">
        <name>Fe(2+)</name>
        <dbReference type="ChEBI" id="CHEBI:29033"/>
    </cofactor>
    <text evidence="7">Binds 1 Fe(2+) ion per subunit.</text>
</comment>
<evidence type="ECO:0000313" key="9">
    <source>
        <dbReference type="EMBL" id="MBN4068111.1"/>
    </source>
</evidence>
<feature type="binding site" evidence="7">
    <location>
        <position position="111"/>
    </location>
    <ligand>
        <name>Fe cation</name>
        <dbReference type="ChEBI" id="CHEBI:24875"/>
    </ligand>
</feature>
<dbReference type="EMBL" id="JAFITO010000004">
    <property type="protein sequence ID" value="MBN4068111.1"/>
    <property type="molecule type" value="Genomic_DNA"/>
</dbReference>
<organism evidence="9 10">
    <name type="scientific">Desulfotalea psychrophila</name>
    <dbReference type="NCBI Taxonomy" id="84980"/>
    <lineage>
        <taxon>Bacteria</taxon>
        <taxon>Pseudomonadati</taxon>
        <taxon>Thermodesulfobacteriota</taxon>
        <taxon>Desulfobulbia</taxon>
        <taxon>Desulfobulbales</taxon>
        <taxon>Desulfocapsaceae</taxon>
        <taxon>Desulfotalea</taxon>
    </lineage>
</organism>
<dbReference type="PRINTS" id="PR00789">
    <property type="entry name" value="OSIALOPTASE"/>
</dbReference>
<keyword evidence="1 7" id="KW-0808">Transferase</keyword>
<dbReference type="CDD" id="cd24133">
    <property type="entry name" value="ASKHA_NBD_TsaD_bac"/>
    <property type="match status" value="1"/>
</dbReference>
<feature type="binding site" evidence="7">
    <location>
        <position position="115"/>
    </location>
    <ligand>
        <name>Fe cation</name>
        <dbReference type="ChEBI" id="CHEBI:24875"/>
    </ligand>
</feature>
<dbReference type="PANTHER" id="PTHR11735:SF6">
    <property type="entry name" value="TRNA N6-ADENOSINE THREONYLCARBAMOYLTRANSFERASE, MITOCHONDRIAL"/>
    <property type="match status" value="1"/>
</dbReference>
<evidence type="ECO:0000256" key="4">
    <source>
        <dbReference type="ARBA" id="ARBA00023004"/>
    </source>
</evidence>
<dbReference type="SUPFAM" id="SSF53067">
    <property type="entry name" value="Actin-like ATPase domain"/>
    <property type="match status" value="1"/>
</dbReference>